<proteinExistence type="predicted"/>
<dbReference type="EMBL" id="JAXIOK010000010">
    <property type="protein sequence ID" value="KAK4760887.1"/>
    <property type="molecule type" value="Genomic_DNA"/>
</dbReference>
<dbReference type="AlphaFoldDB" id="A0AAN7K704"/>
<comment type="caution">
    <text evidence="2">The sequence shown here is derived from an EMBL/GenBank/DDBJ whole genome shotgun (WGS) entry which is preliminary data.</text>
</comment>
<protein>
    <submittedName>
        <fullName evidence="2">Uncharacterized protein</fullName>
    </submittedName>
</protein>
<dbReference type="Proteomes" id="UP001345219">
    <property type="component" value="Chromosome 5"/>
</dbReference>
<keyword evidence="3" id="KW-1185">Reference proteome</keyword>
<evidence type="ECO:0000256" key="1">
    <source>
        <dbReference type="SAM" id="MobiDB-lite"/>
    </source>
</evidence>
<evidence type="ECO:0000313" key="2">
    <source>
        <dbReference type="EMBL" id="KAK4760887.1"/>
    </source>
</evidence>
<organism evidence="2 3">
    <name type="scientific">Trapa incisa</name>
    <dbReference type="NCBI Taxonomy" id="236973"/>
    <lineage>
        <taxon>Eukaryota</taxon>
        <taxon>Viridiplantae</taxon>
        <taxon>Streptophyta</taxon>
        <taxon>Embryophyta</taxon>
        <taxon>Tracheophyta</taxon>
        <taxon>Spermatophyta</taxon>
        <taxon>Magnoliopsida</taxon>
        <taxon>eudicotyledons</taxon>
        <taxon>Gunneridae</taxon>
        <taxon>Pentapetalae</taxon>
        <taxon>rosids</taxon>
        <taxon>malvids</taxon>
        <taxon>Myrtales</taxon>
        <taxon>Lythraceae</taxon>
        <taxon>Trapa</taxon>
    </lineage>
</organism>
<feature type="region of interest" description="Disordered" evidence="1">
    <location>
        <begin position="158"/>
        <end position="178"/>
    </location>
</feature>
<name>A0AAN7K704_9MYRT</name>
<gene>
    <name evidence="2" type="ORF">SAY87_005780</name>
</gene>
<reference evidence="2 3" key="1">
    <citation type="journal article" date="2023" name="Hortic Res">
        <title>Pangenome of water caltrop reveals structural variations and asymmetric subgenome divergence after allopolyploidization.</title>
        <authorList>
            <person name="Zhang X."/>
            <person name="Chen Y."/>
            <person name="Wang L."/>
            <person name="Yuan Y."/>
            <person name="Fang M."/>
            <person name="Shi L."/>
            <person name="Lu R."/>
            <person name="Comes H.P."/>
            <person name="Ma Y."/>
            <person name="Chen Y."/>
            <person name="Huang G."/>
            <person name="Zhou Y."/>
            <person name="Zheng Z."/>
            <person name="Qiu Y."/>
        </authorList>
    </citation>
    <scope>NUCLEOTIDE SEQUENCE [LARGE SCALE GENOMIC DNA]</scope>
    <source>
        <tissue evidence="2">Roots</tissue>
    </source>
</reference>
<accession>A0AAN7K704</accession>
<dbReference type="PANTHER" id="PTHR31722">
    <property type="entry name" value="OS06G0675200 PROTEIN"/>
    <property type="match status" value="1"/>
</dbReference>
<dbReference type="PANTHER" id="PTHR31722:SF62">
    <property type="entry name" value="EMB|CAB62433.1"/>
    <property type="match status" value="1"/>
</dbReference>
<evidence type="ECO:0000313" key="3">
    <source>
        <dbReference type="Proteomes" id="UP001345219"/>
    </source>
</evidence>
<sequence length="199" mass="21435">MACLDMYNNSDRNTNKGAGGGSGVPAHHFSGAPMSPRISFSNDFVESSAAAVLQVTATKHASSSTSSSDFEFSVTGYSMMSGADELFSKGRLLPFRDRTCRRGKKAGTTTTLREELLAGEEEDDENIFDMKMRPPKGGSSTTTATTRLKGLLGLRKSHIGSKKAEPKTNAPAPDAAYRNPASQELDVVECVERMQAWRC</sequence>